<protein>
    <submittedName>
        <fullName evidence="2">Uncharacterized protein</fullName>
    </submittedName>
</protein>
<feature type="compositionally biased region" description="Basic residues" evidence="1">
    <location>
        <begin position="43"/>
        <end position="70"/>
    </location>
</feature>
<dbReference type="RefSeq" id="WP_129886769.1">
    <property type="nucleotide sequence ID" value="NZ_CP035758.1"/>
</dbReference>
<dbReference type="KEGG" id="kbs:EPA93_09195"/>
<dbReference type="Proteomes" id="UP000290365">
    <property type="component" value="Chromosome"/>
</dbReference>
<feature type="region of interest" description="Disordered" evidence="1">
    <location>
        <begin position="22"/>
        <end position="80"/>
    </location>
</feature>
<reference evidence="2 3" key="1">
    <citation type="submission" date="2019-01" db="EMBL/GenBank/DDBJ databases">
        <title>Ktedonosporobacter rubrisoli SCAWS-G2.</title>
        <authorList>
            <person name="Huang Y."/>
            <person name="Yan B."/>
        </authorList>
    </citation>
    <scope>NUCLEOTIDE SEQUENCE [LARGE SCALE GENOMIC DNA]</scope>
    <source>
        <strain evidence="2 3">SCAWS-G2</strain>
    </source>
</reference>
<evidence type="ECO:0000313" key="3">
    <source>
        <dbReference type="Proteomes" id="UP000290365"/>
    </source>
</evidence>
<gene>
    <name evidence="2" type="ORF">EPA93_09195</name>
</gene>
<proteinExistence type="predicted"/>
<sequence>MAEELFDVTGYAGAGNIYASPTAQAAPASSWSAPAPAPERQGRMRGHHAARSHGHSSHVAHHGSHSRTPRSRLYVGEKAF</sequence>
<dbReference type="AlphaFoldDB" id="A0A4P6JLT6"/>
<name>A0A4P6JLT6_KTERU</name>
<accession>A0A4P6JLT6</accession>
<feature type="compositionally biased region" description="Low complexity" evidence="1">
    <location>
        <begin position="22"/>
        <end position="34"/>
    </location>
</feature>
<evidence type="ECO:0000313" key="2">
    <source>
        <dbReference type="EMBL" id="QBD76174.1"/>
    </source>
</evidence>
<organism evidence="2 3">
    <name type="scientific">Ktedonosporobacter rubrisoli</name>
    <dbReference type="NCBI Taxonomy" id="2509675"/>
    <lineage>
        <taxon>Bacteria</taxon>
        <taxon>Bacillati</taxon>
        <taxon>Chloroflexota</taxon>
        <taxon>Ktedonobacteria</taxon>
        <taxon>Ktedonobacterales</taxon>
        <taxon>Ktedonosporobacteraceae</taxon>
        <taxon>Ktedonosporobacter</taxon>
    </lineage>
</organism>
<dbReference type="EMBL" id="CP035758">
    <property type="protein sequence ID" value="QBD76174.1"/>
    <property type="molecule type" value="Genomic_DNA"/>
</dbReference>
<keyword evidence="3" id="KW-1185">Reference proteome</keyword>
<evidence type="ECO:0000256" key="1">
    <source>
        <dbReference type="SAM" id="MobiDB-lite"/>
    </source>
</evidence>